<evidence type="ECO:0000256" key="7">
    <source>
        <dbReference type="ARBA" id="ARBA00023004"/>
    </source>
</evidence>
<evidence type="ECO:0000256" key="6">
    <source>
        <dbReference type="ARBA" id="ARBA00023002"/>
    </source>
</evidence>
<keyword evidence="6" id="KW-0560">Oxidoreductase</keyword>
<name>A0A3E0GZA1_9PSEU</name>
<feature type="domain" description="FAD-binding FR-type" evidence="9">
    <location>
        <begin position="41"/>
        <end position="144"/>
    </location>
</feature>
<evidence type="ECO:0000256" key="8">
    <source>
        <dbReference type="ARBA" id="ARBA00023014"/>
    </source>
</evidence>
<keyword evidence="5" id="KW-0274">FAD</keyword>
<reference evidence="10 11" key="1">
    <citation type="submission" date="2018-08" db="EMBL/GenBank/DDBJ databases">
        <title>Genomic Encyclopedia of Archaeal and Bacterial Type Strains, Phase II (KMG-II): from individual species to whole genera.</title>
        <authorList>
            <person name="Goeker M."/>
        </authorList>
    </citation>
    <scope>NUCLEOTIDE SEQUENCE [LARGE SCALE GENOMIC DNA]</scope>
    <source>
        <strain evidence="10 11">DSM 45791</strain>
    </source>
</reference>
<dbReference type="OrthoDB" id="9796486at2"/>
<dbReference type="SUPFAM" id="SSF54292">
    <property type="entry name" value="2Fe-2S ferredoxin-like"/>
    <property type="match status" value="1"/>
</dbReference>
<dbReference type="CDD" id="cd06216">
    <property type="entry name" value="FNR_iron_sulfur_binding_2"/>
    <property type="match status" value="1"/>
</dbReference>
<dbReference type="GO" id="GO:0016491">
    <property type="term" value="F:oxidoreductase activity"/>
    <property type="evidence" value="ECO:0007669"/>
    <property type="project" value="UniProtKB-KW"/>
</dbReference>
<dbReference type="GO" id="GO:0046872">
    <property type="term" value="F:metal ion binding"/>
    <property type="evidence" value="ECO:0007669"/>
    <property type="project" value="UniProtKB-KW"/>
</dbReference>
<evidence type="ECO:0000313" key="11">
    <source>
        <dbReference type="Proteomes" id="UP000256269"/>
    </source>
</evidence>
<dbReference type="Gene3D" id="3.40.50.80">
    <property type="entry name" value="Nucleotide-binding domain of ferredoxin-NADP reductase (FNR) module"/>
    <property type="match status" value="1"/>
</dbReference>
<dbReference type="Proteomes" id="UP000256269">
    <property type="component" value="Unassembled WGS sequence"/>
</dbReference>
<evidence type="ECO:0000256" key="3">
    <source>
        <dbReference type="ARBA" id="ARBA00022714"/>
    </source>
</evidence>
<dbReference type="GO" id="GO:0051537">
    <property type="term" value="F:2 iron, 2 sulfur cluster binding"/>
    <property type="evidence" value="ECO:0007669"/>
    <property type="project" value="UniProtKB-KW"/>
</dbReference>
<protein>
    <submittedName>
        <fullName evidence="10">Ferredoxin-NADP reductase</fullName>
    </submittedName>
</protein>
<keyword evidence="3" id="KW-0001">2Fe-2S</keyword>
<dbReference type="PANTHER" id="PTHR47354:SF6">
    <property type="entry name" value="NADH OXIDOREDUCTASE HCR"/>
    <property type="match status" value="1"/>
</dbReference>
<evidence type="ECO:0000259" key="9">
    <source>
        <dbReference type="PROSITE" id="PS51384"/>
    </source>
</evidence>
<keyword evidence="4" id="KW-0479">Metal-binding</keyword>
<dbReference type="PANTHER" id="PTHR47354">
    <property type="entry name" value="NADH OXIDOREDUCTASE HCR"/>
    <property type="match status" value="1"/>
</dbReference>
<dbReference type="InterPro" id="IPR017927">
    <property type="entry name" value="FAD-bd_FR_type"/>
</dbReference>
<keyword evidence="2" id="KW-0285">Flavoprotein</keyword>
<dbReference type="SUPFAM" id="SSF52343">
    <property type="entry name" value="Ferredoxin reductase-like, C-terminal NADP-linked domain"/>
    <property type="match status" value="1"/>
</dbReference>
<keyword evidence="8" id="KW-0411">Iron-sulfur</keyword>
<sequence>MPALPLRPAWSGNPLLAAATWLTSPLTVDDYLGLIDPLLCARHPAGRVVAARPETGKATTLLIKPGRGWAGHKAGQYLPIGVRIDGALHWRTYSLTCPPEPTDGLLSITVQAVAGGRISPRLAQDTPPGTVLRLGPAQGDFSLPDPPPPRILMVTAGSGIAPVMGMLRTLAQRPPTGAHPDVLLIHSSRTIRECLFRDELQAMHRQLPWFRFVPHHTRPGGEPSRHVTPGRIADLCPDWRERETWACGPEAMLHAVEAHWADAQLTEQLHVERFRLAPFPPHESDTAGGRVRFLRTGVDTDAATTVPLLDIGEQAGVTMPYGCRRGLCFGCLTPLVHGRVRDLRTGEIHDEPGRLIQTCVSAAAGRLALDI</sequence>
<organism evidence="10 11">
    <name type="scientific">Kutzneria buriramensis</name>
    <dbReference type="NCBI Taxonomy" id="1045776"/>
    <lineage>
        <taxon>Bacteria</taxon>
        <taxon>Bacillati</taxon>
        <taxon>Actinomycetota</taxon>
        <taxon>Actinomycetes</taxon>
        <taxon>Pseudonocardiales</taxon>
        <taxon>Pseudonocardiaceae</taxon>
        <taxon>Kutzneria</taxon>
    </lineage>
</organism>
<dbReference type="InterPro" id="IPR017938">
    <property type="entry name" value="Riboflavin_synthase-like_b-brl"/>
</dbReference>
<keyword evidence="11" id="KW-1185">Reference proteome</keyword>
<dbReference type="Pfam" id="PF00111">
    <property type="entry name" value="Fer2"/>
    <property type="match status" value="1"/>
</dbReference>
<dbReference type="AlphaFoldDB" id="A0A3E0GZA1"/>
<accession>A0A3E0GZA1</accession>
<dbReference type="Gene3D" id="3.10.20.30">
    <property type="match status" value="1"/>
</dbReference>
<dbReference type="InterPro" id="IPR008333">
    <property type="entry name" value="Cbr1-like_FAD-bd_dom"/>
</dbReference>
<evidence type="ECO:0000256" key="4">
    <source>
        <dbReference type="ARBA" id="ARBA00022723"/>
    </source>
</evidence>
<dbReference type="InterPro" id="IPR036010">
    <property type="entry name" value="2Fe-2S_ferredoxin-like_sf"/>
</dbReference>
<dbReference type="InterPro" id="IPR001041">
    <property type="entry name" value="2Fe-2S_ferredoxin-type"/>
</dbReference>
<gene>
    <name evidence="10" type="ORF">BCF44_11753</name>
</gene>
<dbReference type="EMBL" id="QUNO01000017">
    <property type="protein sequence ID" value="REH35665.1"/>
    <property type="molecule type" value="Genomic_DNA"/>
</dbReference>
<evidence type="ECO:0000256" key="1">
    <source>
        <dbReference type="ARBA" id="ARBA00001974"/>
    </source>
</evidence>
<dbReference type="PROSITE" id="PS51384">
    <property type="entry name" value="FAD_FR"/>
    <property type="match status" value="1"/>
</dbReference>
<dbReference type="Gene3D" id="2.40.30.10">
    <property type="entry name" value="Translation factors"/>
    <property type="match status" value="1"/>
</dbReference>
<dbReference type="Pfam" id="PF00970">
    <property type="entry name" value="FAD_binding_6"/>
    <property type="match status" value="1"/>
</dbReference>
<dbReference type="CDD" id="cd00207">
    <property type="entry name" value="fer2"/>
    <property type="match status" value="1"/>
</dbReference>
<comment type="caution">
    <text evidence="10">The sequence shown here is derived from an EMBL/GenBank/DDBJ whole genome shotgun (WGS) entry which is preliminary data.</text>
</comment>
<dbReference type="InterPro" id="IPR012675">
    <property type="entry name" value="Beta-grasp_dom_sf"/>
</dbReference>
<dbReference type="SUPFAM" id="SSF63380">
    <property type="entry name" value="Riboflavin synthase domain-like"/>
    <property type="match status" value="1"/>
</dbReference>
<evidence type="ECO:0000256" key="2">
    <source>
        <dbReference type="ARBA" id="ARBA00022630"/>
    </source>
</evidence>
<dbReference type="PRINTS" id="PR00410">
    <property type="entry name" value="PHEHYDRXLASE"/>
</dbReference>
<dbReference type="InterPro" id="IPR039261">
    <property type="entry name" value="FNR_nucleotide-bd"/>
</dbReference>
<evidence type="ECO:0000313" key="10">
    <source>
        <dbReference type="EMBL" id="REH35665.1"/>
    </source>
</evidence>
<dbReference type="Pfam" id="PF00175">
    <property type="entry name" value="NAD_binding_1"/>
    <property type="match status" value="1"/>
</dbReference>
<proteinExistence type="predicted"/>
<dbReference type="InterPro" id="IPR001433">
    <property type="entry name" value="OxRdtase_FAD/NAD-bd"/>
</dbReference>
<comment type="cofactor">
    <cofactor evidence="1">
        <name>FAD</name>
        <dbReference type="ChEBI" id="CHEBI:57692"/>
    </cofactor>
</comment>
<evidence type="ECO:0000256" key="5">
    <source>
        <dbReference type="ARBA" id="ARBA00022827"/>
    </source>
</evidence>
<keyword evidence="7" id="KW-0408">Iron</keyword>
<dbReference type="InterPro" id="IPR050415">
    <property type="entry name" value="MRET"/>
</dbReference>